<comment type="caution">
    <text evidence="3">The sequence shown here is derived from an EMBL/GenBank/DDBJ whole genome shotgun (WGS) entry which is preliminary data.</text>
</comment>
<dbReference type="InterPro" id="IPR011009">
    <property type="entry name" value="Kinase-like_dom_sf"/>
</dbReference>
<dbReference type="EC" id="2.7.1.172" evidence="1"/>
<evidence type="ECO:0000313" key="4">
    <source>
        <dbReference type="Proteomes" id="UP001144673"/>
    </source>
</evidence>
<dbReference type="SUPFAM" id="SSF56112">
    <property type="entry name" value="Protein kinase-like (PK-like)"/>
    <property type="match status" value="1"/>
</dbReference>
<organism evidence="3 4">
    <name type="scientific">Akanthomyces muscarius</name>
    <name type="common">Entomopathogenic fungus</name>
    <name type="synonym">Lecanicillium muscarium</name>
    <dbReference type="NCBI Taxonomy" id="2231603"/>
    <lineage>
        <taxon>Eukaryota</taxon>
        <taxon>Fungi</taxon>
        <taxon>Dikarya</taxon>
        <taxon>Ascomycota</taxon>
        <taxon>Pezizomycotina</taxon>
        <taxon>Sordariomycetes</taxon>
        <taxon>Hypocreomycetidae</taxon>
        <taxon>Hypocreales</taxon>
        <taxon>Cordycipitaceae</taxon>
        <taxon>Akanthomyces</taxon>
    </lineage>
</organism>
<dbReference type="Pfam" id="PF03881">
    <property type="entry name" value="Fructosamin_kin"/>
    <property type="match status" value="1"/>
</dbReference>
<dbReference type="Gene3D" id="3.90.1200.10">
    <property type="match status" value="1"/>
</dbReference>
<gene>
    <name evidence="3" type="ORF">LMH87_006478</name>
</gene>
<comment type="catalytic activity">
    <reaction evidence="2">
        <text>N(6)-D-ribulosyl-L-lysyl-[protein] + ATP = N(6)-(3-O-phospho-D-ribulosyl)-L-lysyl-[protein] + ADP + H(+)</text>
        <dbReference type="Rhea" id="RHEA:48432"/>
        <dbReference type="Rhea" id="RHEA-COMP:12103"/>
        <dbReference type="Rhea" id="RHEA-COMP:12104"/>
        <dbReference type="ChEBI" id="CHEBI:15378"/>
        <dbReference type="ChEBI" id="CHEBI:30616"/>
        <dbReference type="ChEBI" id="CHEBI:90418"/>
        <dbReference type="ChEBI" id="CHEBI:90420"/>
        <dbReference type="ChEBI" id="CHEBI:456216"/>
        <dbReference type="EC" id="2.7.1.172"/>
    </reaction>
    <physiologicalReaction direction="left-to-right" evidence="2">
        <dbReference type="Rhea" id="RHEA:48433"/>
    </physiologicalReaction>
</comment>
<dbReference type="Proteomes" id="UP001144673">
    <property type="component" value="Chromosome 1"/>
</dbReference>
<evidence type="ECO:0000256" key="2">
    <source>
        <dbReference type="ARBA" id="ARBA00048655"/>
    </source>
</evidence>
<protein>
    <recommendedName>
        <fullName evidence="1">protein-ribulosamine 3-kinase</fullName>
        <ecNumber evidence="1">2.7.1.172</ecNumber>
    </recommendedName>
</protein>
<dbReference type="PANTHER" id="PTHR12149:SF8">
    <property type="entry name" value="PROTEIN-RIBULOSAMINE 3-KINASE"/>
    <property type="match status" value="1"/>
</dbReference>
<accession>A0A9W8QMU0</accession>
<dbReference type="RefSeq" id="XP_056059736.1">
    <property type="nucleotide sequence ID" value="XM_056204372.1"/>
</dbReference>
<dbReference type="GeneID" id="80893637"/>
<keyword evidence="4" id="KW-1185">Reference proteome</keyword>
<sequence length="393" mass="43818">MSSTLVTSRVVEQPGLHLTLDSVETDECDNAYANIPGNFKVHKAVFSAVLPPGIEVQEAMRSGVSAWAKTARLSTILKDGSERQYFLKCITGQGARALVEGAYHSAVTINQACPGLVPEPSGWGQYSIGPGEICYFYVCAFHDMRFNEAPDRRAFADTIAAMHKNGKSPTGMFGYPVKTVIGKMERTVTWEDSWAACFTNLLRDVIDYDNDTNGVWPELEAACNQLIDVVIPRLLGALQSDGRNITPALVHGDLWENNVGCDTSTGKIVVFDPGCTYAHNEMEFGTWRCRWTTYFRNSKFMLYYKRAYTASDPKEEWDDRNRLYSIHPYLTDSAGHRGSISRETAYNDMLFLCEKYGPLDSLEKYDPILYIYLVDGIRLPSSPNVSGAVLPVS</sequence>
<name>A0A9W8QMU0_AKAMU</name>
<dbReference type="AlphaFoldDB" id="A0A9W8QMU0"/>
<dbReference type="GO" id="GO:0102193">
    <property type="term" value="F:protein-ribulosamine 3-kinase activity"/>
    <property type="evidence" value="ECO:0007669"/>
    <property type="project" value="UniProtKB-EC"/>
</dbReference>
<reference evidence="3" key="1">
    <citation type="journal article" date="2023" name="Access Microbiol">
        <title>De-novo genome assembly for Akanthomyces muscarius, a biocontrol agent of insect agricultural pests.</title>
        <authorList>
            <person name="Erdos Z."/>
            <person name="Studholme D.J."/>
            <person name="Raymond B."/>
            <person name="Sharma M."/>
        </authorList>
    </citation>
    <scope>NUCLEOTIDE SEQUENCE</scope>
    <source>
        <strain evidence="3">Ve6</strain>
    </source>
</reference>
<dbReference type="PANTHER" id="PTHR12149">
    <property type="entry name" value="FRUCTOSAMINE 3 KINASE-RELATED PROTEIN"/>
    <property type="match status" value="1"/>
</dbReference>
<evidence type="ECO:0000313" key="3">
    <source>
        <dbReference type="EMBL" id="KAJ4164821.1"/>
    </source>
</evidence>
<dbReference type="InterPro" id="IPR016477">
    <property type="entry name" value="Fructo-/Ketosamine-3-kinase"/>
</dbReference>
<evidence type="ECO:0000256" key="1">
    <source>
        <dbReference type="ARBA" id="ARBA00011961"/>
    </source>
</evidence>
<dbReference type="EMBL" id="JAJHUN010000001">
    <property type="protein sequence ID" value="KAJ4164821.1"/>
    <property type="molecule type" value="Genomic_DNA"/>
</dbReference>
<proteinExistence type="predicted"/>